<comment type="caution">
    <text evidence="2">The sequence shown here is derived from an EMBL/GenBank/DDBJ whole genome shotgun (WGS) entry which is preliminary data.</text>
</comment>
<evidence type="ECO:0000313" key="3">
    <source>
        <dbReference type="Proteomes" id="UP000749559"/>
    </source>
</evidence>
<dbReference type="AlphaFoldDB" id="A0A8J1XKI5"/>
<dbReference type="Proteomes" id="UP000749559">
    <property type="component" value="Unassembled WGS sequence"/>
</dbReference>
<name>A0A8J1XKI5_OWEFU</name>
<feature type="compositionally biased region" description="Basic and acidic residues" evidence="1">
    <location>
        <begin position="31"/>
        <end position="40"/>
    </location>
</feature>
<dbReference type="EMBL" id="CAIIXF020000002">
    <property type="protein sequence ID" value="CAH1776329.1"/>
    <property type="molecule type" value="Genomic_DNA"/>
</dbReference>
<evidence type="ECO:0000313" key="2">
    <source>
        <dbReference type="EMBL" id="CAH1776329.1"/>
    </source>
</evidence>
<feature type="compositionally biased region" description="Polar residues" evidence="1">
    <location>
        <begin position="16"/>
        <end position="29"/>
    </location>
</feature>
<accession>A0A8J1XKI5</accession>
<proteinExistence type="predicted"/>
<sequence>QSLLARISSLDRENQILRQSQKQTGSSSEEVSERENTLRERRYRPKTRSPLPLCHPVMLSKDELPKPEWMRLVQHMDVAVPKAWLAQILIQSKTKKQSRQECPADPGKICRALLDGLFEPEELSGKGGLGFYTKDKKKGPILLAVKGYTETILHYNNFTRIFNEKVAANRNIIKKIGLVD</sequence>
<gene>
    <name evidence="2" type="ORF">OFUS_LOCUS3512</name>
</gene>
<organism evidence="2 3">
    <name type="scientific">Owenia fusiformis</name>
    <name type="common">Polychaete worm</name>
    <dbReference type="NCBI Taxonomy" id="6347"/>
    <lineage>
        <taxon>Eukaryota</taxon>
        <taxon>Metazoa</taxon>
        <taxon>Spiralia</taxon>
        <taxon>Lophotrochozoa</taxon>
        <taxon>Annelida</taxon>
        <taxon>Polychaeta</taxon>
        <taxon>Sedentaria</taxon>
        <taxon>Canalipalpata</taxon>
        <taxon>Sabellida</taxon>
        <taxon>Oweniida</taxon>
        <taxon>Oweniidae</taxon>
        <taxon>Owenia</taxon>
    </lineage>
</organism>
<feature type="region of interest" description="Disordered" evidence="1">
    <location>
        <begin position="15"/>
        <end position="49"/>
    </location>
</feature>
<feature type="non-terminal residue" evidence="2">
    <location>
        <position position="180"/>
    </location>
</feature>
<protein>
    <submittedName>
        <fullName evidence="2">Uncharacterized protein</fullName>
    </submittedName>
</protein>
<reference evidence="2" key="1">
    <citation type="submission" date="2022-03" db="EMBL/GenBank/DDBJ databases">
        <authorList>
            <person name="Martin C."/>
        </authorList>
    </citation>
    <scope>NUCLEOTIDE SEQUENCE</scope>
</reference>
<keyword evidence="3" id="KW-1185">Reference proteome</keyword>
<evidence type="ECO:0000256" key="1">
    <source>
        <dbReference type="SAM" id="MobiDB-lite"/>
    </source>
</evidence>